<dbReference type="PANTHER" id="PTHR32552">
    <property type="entry name" value="FERRICHROME IRON RECEPTOR-RELATED"/>
    <property type="match status" value="1"/>
</dbReference>
<dbReference type="PROSITE" id="PS52016">
    <property type="entry name" value="TONB_DEPENDENT_REC_3"/>
    <property type="match status" value="1"/>
</dbReference>
<keyword evidence="4 14" id="KW-1134">Transmembrane beta strand</keyword>
<keyword evidence="3 14" id="KW-0813">Transport</keyword>
<dbReference type="InterPro" id="IPR037066">
    <property type="entry name" value="Plug_dom_sf"/>
</dbReference>
<dbReference type="NCBIfam" id="TIGR01783">
    <property type="entry name" value="TonB-siderophor"/>
    <property type="match status" value="1"/>
</dbReference>
<keyword evidence="12 18" id="KW-0675">Receptor</keyword>
<evidence type="ECO:0000256" key="11">
    <source>
        <dbReference type="ARBA" id="ARBA00023136"/>
    </source>
</evidence>
<dbReference type="InterPro" id="IPR012910">
    <property type="entry name" value="Plug_dom"/>
</dbReference>
<dbReference type="EMBL" id="CP046052">
    <property type="protein sequence ID" value="QGM47563.1"/>
    <property type="molecule type" value="Genomic_DNA"/>
</dbReference>
<accession>A0A6B8KLJ5</accession>
<dbReference type="Gene3D" id="2.170.130.10">
    <property type="entry name" value="TonB-dependent receptor, plug domain"/>
    <property type="match status" value="1"/>
</dbReference>
<dbReference type="RefSeq" id="WP_136497202.1">
    <property type="nucleotide sequence ID" value="NZ_CP046052.1"/>
</dbReference>
<evidence type="ECO:0000256" key="7">
    <source>
        <dbReference type="ARBA" id="ARBA00022729"/>
    </source>
</evidence>
<keyword evidence="19" id="KW-1185">Reference proteome</keyword>
<dbReference type="KEGG" id="mhey:H2LOC_018790"/>
<keyword evidence="7" id="KW-0732">Signal</keyword>
<dbReference type="Pfam" id="PF00593">
    <property type="entry name" value="TonB_dep_Rec_b-barrel"/>
    <property type="match status" value="1"/>
</dbReference>
<gene>
    <name evidence="18" type="ORF">H2LOC_018790</name>
</gene>
<comment type="subcellular location">
    <subcellularLocation>
        <location evidence="1 14">Cell outer membrane</location>
        <topology evidence="1 14">Multi-pass membrane protein</topology>
    </subcellularLocation>
</comment>
<dbReference type="GO" id="GO:0015344">
    <property type="term" value="F:siderophore uptake transmembrane transporter activity"/>
    <property type="evidence" value="ECO:0007669"/>
    <property type="project" value="TreeGrafter"/>
</dbReference>
<keyword evidence="10 15" id="KW-0798">TonB box</keyword>
<dbReference type="PANTHER" id="PTHR32552:SF68">
    <property type="entry name" value="FERRICHROME OUTER MEMBRANE TRANSPORTER_PHAGE RECEPTOR"/>
    <property type="match status" value="1"/>
</dbReference>
<keyword evidence="8" id="KW-0408">Iron</keyword>
<evidence type="ECO:0000313" key="18">
    <source>
        <dbReference type="EMBL" id="QGM47563.1"/>
    </source>
</evidence>
<keyword evidence="9" id="KW-0406">Ion transport</keyword>
<evidence type="ECO:0000256" key="9">
    <source>
        <dbReference type="ARBA" id="ARBA00023065"/>
    </source>
</evidence>
<keyword evidence="5" id="KW-0410">Iron transport</keyword>
<evidence type="ECO:0000256" key="15">
    <source>
        <dbReference type="RuleBase" id="RU003357"/>
    </source>
</evidence>
<comment type="similarity">
    <text evidence="2 14 15">Belongs to the TonB-dependent receptor family.</text>
</comment>
<dbReference type="Gene3D" id="2.40.170.20">
    <property type="entry name" value="TonB-dependent receptor, beta-barrel domain"/>
    <property type="match status" value="1"/>
</dbReference>
<dbReference type="GO" id="GO:0015891">
    <property type="term" value="P:siderophore transport"/>
    <property type="evidence" value="ECO:0007669"/>
    <property type="project" value="InterPro"/>
</dbReference>
<dbReference type="InterPro" id="IPR036942">
    <property type="entry name" value="Beta-barrel_TonB_sf"/>
</dbReference>
<dbReference type="SUPFAM" id="SSF56935">
    <property type="entry name" value="Porins"/>
    <property type="match status" value="1"/>
</dbReference>
<evidence type="ECO:0000256" key="8">
    <source>
        <dbReference type="ARBA" id="ARBA00023004"/>
    </source>
</evidence>
<dbReference type="Pfam" id="PF07715">
    <property type="entry name" value="Plug"/>
    <property type="match status" value="1"/>
</dbReference>
<keyword evidence="13 14" id="KW-0998">Cell outer membrane</keyword>
<dbReference type="OrthoDB" id="9760333at2"/>
<reference evidence="18 19" key="1">
    <citation type="submission" date="2019-11" db="EMBL/GenBank/DDBJ databases">
        <title>The genome sequence of Methylocystis heyeri.</title>
        <authorList>
            <person name="Oshkin I.Y."/>
            <person name="Miroshnikov K."/>
            <person name="Dedysh S.N."/>
        </authorList>
    </citation>
    <scope>NUCLEOTIDE SEQUENCE [LARGE SCALE GENOMIC DNA]</scope>
    <source>
        <strain evidence="18 19">H2</strain>
    </source>
</reference>
<dbReference type="AlphaFoldDB" id="A0A6B8KLJ5"/>
<dbReference type="InterPro" id="IPR039426">
    <property type="entry name" value="TonB-dep_rcpt-like"/>
</dbReference>
<protein>
    <submittedName>
        <fullName evidence="18">TonB-dependent siderophore receptor</fullName>
    </submittedName>
</protein>
<keyword evidence="11 14" id="KW-0472">Membrane</keyword>
<dbReference type="Proteomes" id="UP000309061">
    <property type="component" value="Chromosome"/>
</dbReference>
<evidence type="ECO:0000256" key="13">
    <source>
        <dbReference type="ARBA" id="ARBA00023237"/>
    </source>
</evidence>
<feature type="domain" description="TonB-dependent receptor plug" evidence="17">
    <location>
        <begin position="108"/>
        <end position="215"/>
    </location>
</feature>
<organism evidence="18 19">
    <name type="scientific">Methylocystis heyeri</name>
    <dbReference type="NCBI Taxonomy" id="391905"/>
    <lineage>
        <taxon>Bacteria</taxon>
        <taxon>Pseudomonadati</taxon>
        <taxon>Pseudomonadota</taxon>
        <taxon>Alphaproteobacteria</taxon>
        <taxon>Hyphomicrobiales</taxon>
        <taxon>Methylocystaceae</taxon>
        <taxon>Methylocystis</taxon>
    </lineage>
</organism>
<dbReference type="InterPro" id="IPR010105">
    <property type="entry name" value="TonB_sidphr_rcpt"/>
</dbReference>
<dbReference type="GO" id="GO:0009279">
    <property type="term" value="C:cell outer membrane"/>
    <property type="evidence" value="ECO:0007669"/>
    <property type="project" value="UniProtKB-SubCell"/>
</dbReference>
<evidence type="ECO:0000313" key="19">
    <source>
        <dbReference type="Proteomes" id="UP000309061"/>
    </source>
</evidence>
<evidence type="ECO:0000259" key="16">
    <source>
        <dbReference type="Pfam" id="PF00593"/>
    </source>
</evidence>
<evidence type="ECO:0000256" key="3">
    <source>
        <dbReference type="ARBA" id="ARBA00022448"/>
    </source>
</evidence>
<evidence type="ECO:0000256" key="5">
    <source>
        <dbReference type="ARBA" id="ARBA00022496"/>
    </source>
</evidence>
<evidence type="ECO:0000256" key="6">
    <source>
        <dbReference type="ARBA" id="ARBA00022692"/>
    </source>
</evidence>
<proteinExistence type="inferred from homology"/>
<feature type="domain" description="TonB-dependent receptor-like beta-barrel" evidence="16">
    <location>
        <begin position="292"/>
        <end position="776"/>
    </location>
</feature>
<sequence length="835" mass="91536">MPENSPSAKRGFCAITRRRLPILPCILSASLSPSAYGQEWLPAIEVDAPKPLPSAAKPIADPSAAPGGYGAEIGPGNNGQLCAGGVCNDPKSYAAPIQSVGTKVDAPVMDTPVATKIVTHQMLEDQQAVTLDQALRNVGGVNTAGGGNAALGNTFTKLNIRGFPTQNYFRDGFRIDSFGTAFAGPGGAELANVENIEVLKGPAAVLYGAVEPGGIVNLNTRQPLDRPAYSVQQQIGGYASYRTTLDATGPLTPDKSMLYRVVGSYENDGSFRQFDYSRNWMVNPTFRWNVDADTWIRVSEQYQRNNLNQDQYFIPYYNNVIPLWLGRSVNFGPPSPYTQEQSLTELTWRHAFDKDWSIQQTAFMQLLRNNWQDIGGSTNIQDCITNPRYVGSCYTPSNSVLLNYSSYPSDNRQAEYATTVNLVGHFNTTEQIGHALLIGADYYRYNFRGVSQAPAYPGTIALLGPPTRLSPLPYGLAPSNATEQYADNLGVYLQDQIKLPYGFNVLGGARYQYINSRTGAADTSTCGLFAYPWTGVPCNFDTIAKRGQSLDHRITPRAALLWRPLEWISFYGSYSESYSPNYNGQLVYGTDQPTPPSAGVQEEAGLKLSLLNDRLQVTADYYHLVKTNIPVGVPHNFNSVLLIGEGRSQGPELEIQGEPLPGWNVNLAYANIDAIATRSMPFNVNVAPIGSPLPFVPRNTGTLSSSYEFRDGQLKGLKLGARYDYTGYLPFHHYADDGSYIYGSSAPSYGLVGVFGTYGFNYDKYKVTLQLNVDNLFDKTYFTTGGLVPSSFDAFNPNGYGQFFQPLTPGWSMQTYNFNVIGAPRTFRGSIKVAF</sequence>
<evidence type="ECO:0000256" key="4">
    <source>
        <dbReference type="ARBA" id="ARBA00022452"/>
    </source>
</evidence>
<evidence type="ECO:0000259" key="17">
    <source>
        <dbReference type="Pfam" id="PF07715"/>
    </source>
</evidence>
<dbReference type="CDD" id="cd01347">
    <property type="entry name" value="ligand_gated_channel"/>
    <property type="match status" value="1"/>
</dbReference>
<keyword evidence="6 14" id="KW-0812">Transmembrane</keyword>
<evidence type="ECO:0000256" key="14">
    <source>
        <dbReference type="PROSITE-ProRule" id="PRU01360"/>
    </source>
</evidence>
<dbReference type="InterPro" id="IPR000531">
    <property type="entry name" value="Beta-barrel_TonB"/>
</dbReference>
<evidence type="ECO:0000256" key="2">
    <source>
        <dbReference type="ARBA" id="ARBA00009810"/>
    </source>
</evidence>
<evidence type="ECO:0000256" key="12">
    <source>
        <dbReference type="ARBA" id="ARBA00023170"/>
    </source>
</evidence>
<evidence type="ECO:0000256" key="10">
    <source>
        <dbReference type="ARBA" id="ARBA00023077"/>
    </source>
</evidence>
<dbReference type="GO" id="GO:0038023">
    <property type="term" value="F:signaling receptor activity"/>
    <property type="evidence" value="ECO:0007669"/>
    <property type="project" value="InterPro"/>
</dbReference>
<evidence type="ECO:0000256" key="1">
    <source>
        <dbReference type="ARBA" id="ARBA00004571"/>
    </source>
</evidence>
<name>A0A6B8KLJ5_9HYPH</name>